<dbReference type="PROSITE" id="PS51257">
    <property type="entry name" value="PROKAR_LIPOPROTEIN"/>
    <property type="match status" value="1"/>
</dbReference>
<evidence type="ECO:0000256" key="1">
    <source>
        <dbReference type="PROSITE-ProRule" id="PRU00339"/>
    </source>
</evidence>
<feature type="signal peptide" evidence="2">
    <location>
        <begin position="1"/>
        <end position="22"/>
    </location>
</feature>
<evidence type="ECO:0000313" key="3">
    <source>
        <dbReference type="EMBL" id="SFN72692.1"/>
    </source>
</evidence>
<feature type="chain" id="PRO_5011544265" evidence="2">
    <location>
        <begin position="23"/>
        <end position="232"/>
    </location>
</feature>
<dbReference type="SUPFAM" id="SSF48452">
    <property type="entry name" value="TPR-like"/>
    <property type="match status" value="1"/>
</dbReference>
<dbReference type="RefSeq" id="WP_092207650.1">
    <property type="nucleotide sequence ID" value="NZ_FOVN01000003.1"/>
</dbReference>
<dbReference type="InterPro" id="IPR019734">
    <property type="entry name" value="TPR_rpt"/>
</dbReference>
<dbReference type="InterPro" id="IPR011990">
    <property type="entry name" value="TPR-like_helical_dom_sf"/>
</dbReference>
<sequence>MKLKFAYLFVFTLFLVFSCSNSITYTEAIKAETSGRYLYHPDAIIDVFYEEDNLYLNWRGAQIKPVALDEKTFFVPDMYQKLRFVQHPETQKMYLAIIPENEKDALTYAYVKVSDTFNTPSMHLENKNYKAALQGFEAIKAQDSTSELLNERAFNSMGYELMRNKDYQDAIAVFKINTVLHPESDNAFDSLAEGYLNQGDSLLAWTNFKKALQLNPSNRRAKKFIQAYHIEE</sequence>
<keyword evidence="2" id="KW-0732">Signal</keyword>
<dbReference type="OrthoDB" id="9784036at2"/>
<dbReference type="STRING" id="649333.SAMN04487989_10343"/>
<dbReference type="AlphaFoldDB" id="A0A1I5BDB7"/>
<organism evidence="3 4">
    <name type="scientific">Bizionia echini</name>
    <dbReference type="NCBI Taxonomy" id="649333"/>
    <lineage>
        <taxon>Bacteria</taxon>
        <taxon>Pseudomonadati</taxon>
        <taxon>Bacteroidota</taxon>
        <taxon>Flavobacteriia</taxon>
        <taxon>Flavobacteriales</taxon>
        <taxon>Flavobacteriaceae</taxon>
        <taxon>Bizionia</taxon>
    </lineage>
</organism>
<keyword evidence="4" id="KW-1185">Reference proteome</keyword>
<accession>A0A1I5BDB7</accession>
<reference evidence="4" key="1">
    <citation type="submission" date="2016-10" db="EMBL/GenBank/DDBJ databases">
        <authorList>
            <person name="Varghese N."/>
            <person name="Submissions S."/>
        </authorList>
    </citation>
    <scope>NUCLEOTIDE SEQUENCE [LARGE SCALE GENOMIC DNA]</scope>
    <source>
        <strain evidence="4">DSM 23925</strain>
    </source>
</reference>
<keyword evidence="1" id="KW-0802">TPR repeat</keyword>
<name>A0A1I5BDB7_9FLAO</name>
<protein>
    <submittedName>
        <fullName evidence="3">Uncharacterized protein</fullName>
    </submittedName>
</protein>
<dbReference type="PROSITE" id="PS50005">
    <property type="entry name" value="TPR"/>
    <property type="match status" value="1"/>
</dbReference>
<dbReference type="Gene3D" id="1.25.40.10">
    <property type="entry name" value="Tetratricopeptide repeat domain"/>
    <property type="match status" value="1"/>
</dbReference>
<dbReference type="Proteomes" id="UP000198705">
    <property type="component" value="Unassembled WGS sequence"/>
</dbReference>
<gene>
    <name evidence="3" type="ORF">SAMN04487989_10343</name>
</gene>
<dbReference type="EMBL" id="FOVN01000003">
    <property type="protein sequence ID" value="SFN72692.1"/>
    <property type="molecule type" value="Genomic_DNA"/>
</dbReference>
<feature type="repeat" description="TPR" evidence="1">
    <location>
        <begin position="185"/>
        <end position="218"/>
    </location>
</feature>
<evidence type="ECO:0000313" key="4">
    <source>
        <dbReference type="Proteomes" id="UP000198705"/>
    </source>
</evidence>
<evidence type="ECO:0000256" key="2">
    <source>
        <dbReference type="SAM" id="SignalP"/>
    </source>
</evidence>
<proteinExistence type="predicted"/>